<feature type="region of interest" description="Disordered" evidence="3">
    <location>
        <begin position="977"/>
        <end position="1021"/>
    </location>
</feature>
<comment type="caution">
    <text evidence="5">The sequence shown here is derived from an EMBL/GenBank/DDBJ whole genome shotgun (WGS) entry which is preliminary data.</text>
</comment>
<dbReference type="NCBIfam" id="NF033679">
    <property type="entry name" value="DNRLRE_dom"/>
    <property type="match status" value="1"/>
</dbReference>
<dbReference type="InterPro" id="IPR042837">
    <property type="entry name" value="PTX3"/>
</dbReference>
<dbReference type="Pfam" id="PF13385">
    <property type="entry name" value="Laminin_G_3"/>
    <property type="match status" value="2"/>
</dbReference>
<keyword evidence="2" id="KW-1015">Disulfide bond</keyword>
<dbReference type="GO" id="GO:0006955">
    <property type="term" value="P:immune response"/>
    <property type="evidence" value="ECO:0007669"/>
    <property type="project" value="InterPro"/>
</dbReference>
<evidence type="ECO:0000313" key="6">
    <source>
        <dbReference type="Proteomes" id="UP000186168"/>
    </source>
</evidence>
<dbReference type="SUPFAM" id="SSF49899">
    <property type="entry name" value="Concanavalin A-like lectins/glucanases"/>
    <property type="match status" value="2"/>
</dbReference>
<feature type="region of interest" description="Disordered" evidence="3">
    <location>
        <begin position="651"/>
        <end position="675"/>
    </location>
</feature>
<feature type="region of interest" description="Disordered" evidence="3">
    <location>
        <begin position="752"/>
        <end position="791"/>
    </location>
</feature>
<evidence type="ECO:0000256" key="2">
    <source>
        <dbReference type="ARBA" id="ARBA00023157"/>
    </source>
</evidence>
<dbReference type="InterPro" id="IPR013320">
    <property type="entry name" value="ConA-like_dom_sf"/>
</dbReference>
<organism evidence="5 6">
    <name type="scientific">Streptomyces sparsogenes DSM 40356</name>
    <dbReference type="NCBI Taxonomy" id="1331668"/>
    <lineage>
        <taxon>Bacteria</taxon>
        <taxon>Bacillati</taxon>
        <taxon>Actinomycetota</taxon>
        <taxon>Actinomycetes</taxon>
        <taxon>Kitasatosporales</taxon>
        <taxon>Streptomycetaceae</taxon>
        <taxon>Streptomyces</taxon>
    </lineage>
</organism>
<accession>A0A1R1SMB7</accession>
<evidence type="ECO:0000256" key="1">
    <source>
        <dbReference type="ARBA" id="ARBA00022729"/>
    </source>
</evidence>
<dbReference type="STRING" id="67365.GCA_001704635_06827"/>
<dbReference type="AlphaFoldDB" id="A0A1R1SMB7"/>
<sequence>MSSGGRPLGRTALVIGALTALLTGGTGGLPVSGSATAAAAGKAPVSAPTAGAAKSAATEEAAQAKAMESGDPVEVRSLRGERTETVANADGTFTTKEYVQPIRAWKDGQWKDIDTTLIRRPDGSYAPRAAVAAMAFSGGGDRTFGTIERSGRTMSVGWRNELPEPRVEGNTATYPEVLPGVDLRVIAEAEGFSHLLVVKSAKAAANPALASVELPIRTKGLTVRATAEHGGLEAVDQGAGGAVFEAPAPVMWDSGHDAEAGTAARRAASDEGPGAPEGSQIADVGLDVRGDSVVLSPDTGLLTGHDTVYPVYIDPVVKTANRTGWTMVSSHYSNSEFWKFSGDEGVGRCPANVSVRCSSNDDRKRQFFALPTGSFEGKHIVEAEFAVTMVHTYDETGKSVELGRVNSSGASAISAGTNWNNQPSLKDAITSQSPTNPAGSCTSTNQNVRFNVKSTVQKAADSGWDTTTFRLKAGDEDSYAYWKRFCGNAHLEVTYNRPPYQPLMSHLSMSDGGSCEYGSDRPYAAEIPTLSALIRDPDHGDAGGNTETVQARFKVYWPSSNPTHTYYATAQPKSTHDYDRKGNVGAAHFKFKVGEDLTGDGEPAFSIPQNTVIAWEVQGFDGTQWGPWSSAGDEATRCEFIYDSTAPKPPRITSATYPSDEKPHDGAGDYGSCTLDSPSSDAVKYTYRFTGQGWRTAQPASLGGPVTVRFLPSDAGLFLLEAKAVDNAGNTGKTPFGYDFWVNKGRAPKAAWSLGDPEGSDHASGSGSAPAARAGSGVTFGQTGPRGDIDKAAALDGSDNAYLDVGAPALDTGKTFSVAAWVYLPEIPTRSMAVVSQDGTAEPGFVLGYDYDTRSWTFRTPVSEIESLGSWKVSGGIARARTWTHLIGVYDRDEGKLRLYVNGLLVKDDIQPRRTVWNARGGLQIGRTLSMAGYTAHLKGSVADVKMYDRVVSEKEGGELGGTPAHQVAYWAMESSANGLSPDEDPKRATESAGEPISLKGGATIYTPSNDCDPGTDPECQLDPDSDALRGNGHLALDGATGYATRAAGLLEPEGSFSITARARLSSPTAGRDQTVLALSGSKTQAAVVRYSHTANRWELVVTKDDAASSAVSTARDKAVLPSVSGQGDHLALVYDSVFGEVRLYVNGQLAGAQTMWRNTWDLSRASIQVGRSLSGTTGGDYFSGGLDEVRLYQGALDYDTTAAVNLLEAGSSLAESGDPPAS</sequence>
<evidence type="ECO:0000259" key="4">
    <source>
        <dbReference type="SMART" id="SM00560"/>
    </source>
</evidence>
<keyword evidence="1" id="KW-0732">Signal</keyword>
<gene>
    <name evidence="5" type="ORF">SPAR_11127</name>
</gene>
<keyword evidence="6" id="KW-1185">Reference proteome</keyword>
<feature type="domain" description="LamG-like jellyroll fold" evidence="4">
    <location>
        <begin position="1055"/>
        <end position="1200"/>
    </location>
</feature>
<name>A0A1R1SMB7_9ACTN</name>
<evidence type="ECO:0000256" key="3">
    <source>
        <dbReference type="SAM" id="MobiDB-lite"/>
    </source>
</evidence>
<feature type="region of interest" description="Disordered" evidence="3">
    <location>
        <begin position="260"/>
        <end position="282"/>
    </location>
</feature>
<dbReference type="Proteomes" id="UP000186168">
    <property type="component" value="Unassembled WGS sequence"/>
</dbReference>
<dbReference type="EMBL" id="ASQP01000163">
    <property type="protein sequence ID" value="OMI39367.1"/>
    <property type="molecule type" value="Genomic_DNA"/>
</dbReference>
<reference evidence="5 6" key="1">
    <citation type="submission" date="2013-05" db="EMBL/GenBank/DDBJ databases">
        <title>Genome sequence of Streptomyces sparsogenes DSM 40356.</title>
        <authorList>
            <person name="Coyne S."/>
            <person name="Seebeck F.P."/>
        </authorList>
    </citation>
    <scope>NUCLEOTIDE SEQUENCE [LARGE SCALE GENOMIC DNA]</scope>
    <source>
        <strain evidence="5 6">DSM 40356</strain>
    </source>
</reference>
<dbReference type="InterPro" id="IPR006558">
    <property type="entry name" value="LamG-like"/>
</dbReference>
<dbReference type="Gene3D" id="2.60.120.200">
    <property type="match status" value="2"/>
</dbReference>
<protein>
    <submittedName>
        <fullName evidence="5">Lamg domain-containing protein jellyroll fold domain-containing protein</fullName>
    </submittedName>
</protein>
<dbReference type="PANTHER" id="PTHR46943">
    <property type="entry name" value="PENTRAXIN-RELATED PROTEIN PTX3"/>
    <property type="match status" value="1"/>
</dbReference>
<feature type="compositionally biased region" description="Low complexity" evidence="3">
    <location>
        <begin position="762"/>
        <end position="777"/>
    </location>
</feature>
<dbReference type="PANTHER" id="PTHR46943:SF1">
    <property type="entry name" value="PENTRAXIN-RELATED PROTEIN PTX3"/>
    <property type="match status" value="1"/>
</dbReference>
<proteinExistence type="predicted"/>
<dbReference type="SMART" id="SM00560">
    <property type="entry name" value="LamGL"/>
    <property type="match status" value="2"/>
</dbReference>
<feature type="domain" description="LamG-like jellyroll fold" evidence="4">
    <location>
        <begin position="814"/>
        <end position="955"/>
    </location>
</feature>
<evidence type="ECO:0000313" key="5">
    <source>
        <dbReference type="EMBL" id="OMI39367.1"/>
    </source>
</evidence>